<dbReference type="Pfam" id="PF10545">
    <property type="entry name" value="MADF_DNA_bdg"/>
    <property type="match status" value="1"/>
</dbReference>
<dbReference type="STRING" id="66420.A0A194QAK9"/>
<dbReference type="InterPro" id="IPR039353">
    <property type="entry name" value="TF_Adf1"/>
</dbReference>
<dbReference type="AlphaFoldDB" id="A0A194QAK9"/>
<organism evidence="3 4">
    <name type="scientific">Papilio xuthus</name>
    <name type="common">Asian swallowtail butterfly</name>
    <dbReference type="NCBI Taxonomy" id="66420"/>
    <lineage>
        <taxon>Eukaryota</taxon>
        <taxon>Metazoa</taxon>
        <taxon>Ecdysozoa</taxon>
        <taxon>Arthropoda</taxon>
        <taxon>Hexapoda</taxon>
        <taxon>Insecta</taxon>
        <taxon>Pterygota</taxon>
        <taxon>Neoptera</taxon>
        <taxon>Endopterygota</taxon>
        <taxon>Lepidoptera</taxon>
        <taxon>Glossata</taxon>
        <taxon>Ditrysia</taxon>
        <taxon>Papilionoidea</taxon>
        <taxon>Papilionidae</taxon>
        <taxon>Papilioninae</taxon>
        <taxon>Papilio</taxon>
    </lineage>
</organism>
<dbReference type="PANTHER" id="PTHR12243:SF67">
    <property type="entry name" value="COREPRESSOR OF PANGOLIN, ISOFORM A-RELATED"/>
    <property type="match status" value="1"/>
</dbReference>
<protein>
    <recommendedName>
        <fullName evidence="2">MADF domain-containing protein</fullName>
    </recommendedName>
</protein>
<evidence type="ECO:0000313" key="4">
    <source>
        <dbReference type="Proteomes" id="UP000053268"/>
    </source>
</evidence>
<dbReference type="SMART" id="SM00595">
    <property type="entry name" value="MADF"/>
    <property type="match status" value="1"/>
</dbReference>
<keyword evidence="4" id="KW-1185">Reference proteome</keyword>
<evidence type="ECO:0000256" key="1">
    <source>
        <dbReference type="SAM" id="MobiDB-lite"/>
    </source>
</evidence>
<feature type="region of interest" description="Disordered" evidence="1">
    <location>
        <begin position="119"/>
        <end position="157"/>
    </location>
</feature>
<dbReference type="Proteomes" id="UP000053268">
    <property type="component" value="Unassembled WGS sequence"/>
</dbReference>
<dbReference type="InterPro" id="IPR006578">
    <property type="entry name" value="MADF-dom"/>
</dbReference>
<evidence type="ECO:0000259" key="2">
    <source>
        <dbReference type="PROSITE" id="PS51029"/>
    </source>
</evidence>
<sequence>MELETIKKFINIIRSFPEIYAVGQSDYKNMYKKEIAWKKIKEEMGMDIKRLKIKWRNLRDTYIKHKNCRRSGIKGPNTLYNWVWANEMAFVEPYIKFRSRKVAANTSADCTDSDVNVISDEENEQNETENVQSPEPEMEEIKKRPLKKRRHESEGDTIDNIMTNINTETNTEINVERNAPETTVEVPCDRIDMEFLGYANTVKRLSLRNQALIKFQISKIITRHQLQELSSDRKNSTLSNSCNEYC</sequence>
<evidence type="ECO:0000313" key="3">
    <source>
        <dbReference type="EMBL" id="KPJ02469.1"/>
    </source>
</evidence>
<accession>A0A194QAK9</accession>
<reference evidence="3 4" key="1">
    <citation type="journal article" date="2015" name="Nat. Commun.">
        <title>Outbred genome sequencing and CRISPR/Cas9 gene editing in butterflies.</title>
        <authorList>
            <person name="Li X."/>
            <person name="Fan D."/>
            <person name="Zhang W."/>
            <person name="Liu G."/>
            <person name="Zhang L."/>
            <person name="Zhao L."/>
            <person name="Fang X."/>
            <person name="Chen L."/>
            <person name="Dong Y."/>
            <person name="Chen Y."/>
            <person name="Ding Y."/>
            <person name="Zhao R."/>
            <person name="Feng M."/>
            <person name="Zhu Y."/>
            <person name="Feng Y."/>
            <person name="Jiang X."/>
            <person name="Zhu D."/>
            <person name="Xiang H."/>
            <person name="Feng X."/>
            <person name="Li S."/>
            <person name="Wang J."/>
            <person name="Zhang G."/>
            <person name="Kronforst M.R."/>
            <person name="Wang W."/>
        </authorList>
    </citation>
    <scope>NUCLEOTIDE SEQUENCE [LARGE SCALE GENOMIC DNA]</scope>
    <source>
        <strain evidence="3">Ya'a_city_454_Px</strain>
        <tissue evidence="3">Whole body</tissue>
    </source>
</reference>
<dbReference type="PANTHER" id="PTHR12243">
    <property type="entry name" value="MADF DOMAIN TRANSCRIPTION FACTOR"/>
    <property type="match status" value="1"/>
</dbReference>
<dbReference type="EMBL" id="KQ459232">
    <property type="protein sequence ID" value="KPJ02469.1"/>
    <property type="molecule type" value="Genomic_DNA"/>
</dbReference>
<proteinExistence type="predicted"/>
<dbReference type="PROSITE" id="PS51029">
    <property type="entry name" value="MADF"/>
    <property type="match status" value="1"/>
</dbReference>
<feature type="domain" description="MADF" evidence="2">
    <location>
        <begin position="8"/>
        <end position="96"/>
    </location>
</feature>
<name>A0A194QAK9_PAPXU</name>
<gene>
    <name evidence="3" type="ORF">RR46_09672</name>
</gene>